<gene>
    <name evidence="2" type="ORF">IM811_017738</name>
</gene>
<dbReference type="AlphaFoldDB" id="A0A8H7KCP7"/>
<dbReference type="EMBL" id="JADCTT010000009">
    <property type="protein sequence ID" value="KAF9748233.1"/>
    <property type="molecule type" value="Genomic_DNA"/>
</dbReference>
<reference evidence="2" key="1">
    <citation type="submission" date="2020-10" db="EMBL/GenBank/DDBJ databases">
        <title>High-Quality Genome Resource of Clonostachys rosea strain S41 by Oxford Nanopore Long-Read Sequencing.</title>
        <authorList>
            <person name="Wang H."/>
        </authorList>
    </citation>
    <scope>NUCLEOTIDE SEQUENCE</scope>
    <source>
        <strain evidence="2">S41</strain>
    </source>
</reference>
<accession>A0A8H7KCP7</accession>
<evidence type="ECO:0000313" key="3">
    <source>
        <dbReference type="Proteomes" id="UP000616885"/>
    </source>
</evidence>
<dbReference type="Proteomes" id="UP000616885">
    <property type="component" value="Unassembled WGS sequence"/>
</dbReference>
<name>A0A8H7KCP7_BIOOC</name>
<evidence type="ECO:0000256" key="1">
    <source>
        <dbReference type="SAM" id="SignalP"/>
    </source>
</evidence>
<sequence length="165" mass="18138">MVAIKQIVLAGVAMFGMIQNVAAFAPAESSMALNRRYMDEDLPFEVRAVLDGSHPEVAVINKRLFVGMALKAGRKILGAGVKALSRHKRDVDDEMVMAVRDIMDDTPVVEFQVRTLDEDLPMEVRAVLEDSHPDLVMVNKRLFVGMALKAGRKILGAGVKALSRH</sequence>
<proteinExistence type="predicted"/>
<feature type="signal peptide" evidence="1">
    <location>
        <begin position="1"/>
        <end position="23"/>
    </location>
</feature>
<organism evidence="2 3">
    <name type="scientific">Bionectria ochroleuca</name>
    <name type="common">Gliocladium roseum</name>
    <dbReference type="NCBI Taxonomy" id="29856"/>
    <lineage>
        <taxon>Eukaryota</taxon>
        <taxon>Fungi</taxon>
        <taxon>Dikarya</taxon>
        <taxon>Ascomycota</taxon>
        <taxon>Pezizomycotina</taxon>
        <taxon>Sordariomycetes</taxon>
        <taxon>Hypocreomycetidae</taxon>
        <taxon>Hypocreales</taxon>
        <taxon>Bionectriaceae</taxon>
        <taxon>Clonostachys</taxon>
    </lineage>
</organism>
<feature type="chain" id="PRO_5034171391" evidence="1">
    <location>
        <begin position="24"/>
        <end position="165"/>
    </location>
</feature>
<evidence type="ECO:0000313" key="2">
    <source>
        <dbReference type="EMBL" id="KAF9748233.1"/>
    </source>
</evidence>
<keyword evidence="1" id="KW-0732">Signal</keyword>
<protein>
    <submittedName>
        <fullName evidence="2">Uncharacterized protein</fullName>
    </submittedName>
</protein>
<comment type="caution">
    <text evidence="2">The sequence shown here is derived from an EMBL/GenBank/DDBJ whole genome shotgun (WGS) entry which is preliminary data.</text>
</comment>